<name>A0A5C4SEP4_9FLAO</name>
<comment type="caution">
    <text evidence="1">The sequence shown here is derived from an EMBL/GenBank/DDBJ whole genome shotgun (WGS) entry which is preliminary data.</text>
</comment>
<keyword evidence="2" id="KW-1185">Reference proteome</keyword>
<dbReference type="RefSeq" id="WP_139698617.1">
    <property type="nucleotide sequence ID" value="NZ_CP074074.1"/>
</dbReference>
<accession>A0A5C4SEP4</accession>
<evidence type="ECO:0000313" key="2">
    <source>
        <dbReference type="Proteomes" id="UP000308713"/>
    </source>
</evidence>
<dbReference type="Proteomes" id="UP000308713">
    <property type="component" value="Unassembled WGS sequence"/>
</dbReference>
<gene>
    <name evidence="1" type="ORF">FGF67_15220</name>
</gene>
<reference evidence="1 2" key="1">
    <citation type="submission" date="2019-05" db="EMBL/GenBank/DDBJ databases">
        <title>Tamlana fucoidanivorans sp. nov., isolated from the surface of algae collected from Fujian province in China.</title>
        <authorList>
            <person name="Li J."/>
        </authorList>
    </citation>
    <scope>NUCLEOTIDE SEQUENCE [LARGE SCALE GENOMIC DNA]</scope>
    <source>
        <strain evidence="1 2">CW2-9</strain>
    </source>
</reference>
<dbReference type="OrthoDB" id="1095452at2"/>
<protein>
    <submittedName>
        <fullName evidence="1">Uncharacterized protein</fullName>
    </submittedName>
</protein>
<dbReference type="EMBL" id="VDCS01000016">
    <property type="protein sequence ID" value="TNJ41907.1"/>
    <property type="molecule type" value="Genomic_DNA"/>
</dbReference>
<evidence type="ECO:0000313" key="1">
    <source>
        <dbReference type="EMBL" id="TNJ41907.1"/>
    </source>
</evidence>
<organism evidence="1 2">
    <name type="scientific">Allotamlana fucoidanivorans</name>
    <dbReference type="NCBI Taxonomy" id="2583814"/>
    <lineage>
        <taxon>Bacteria</taxon>
        <taxon>Pseudomonadati</taxon>
        <taxon>Bacteroidota</taxon>
        <taxon>Flavobacteriia</taxon>
        <taxon>Flavobacteriales</taxon>
        <taxon>Flavobacteriaceae</taxon>
        <taxon>Allotamlana</taxon>
    </lineage>
</organism>
<dbReference type="AlphaFoldDB" id="A0A5C4SEP4"/>
<proteinExistence type="predicted"/>
<sequence>MEDGSITSIKVIKEIGAGCDEDVIRLLKLCSKWIPATPHPIAKINRAIEQSQRTAFRRK</sequence>